<dbReference type="SUPFAM" id="SSF47592">
    <property type="entry name" value="SWIB/MDM2 domain"/>
    <property type="match status" value="2"/>
</dbReference>
<evidence type="ECO:0000313" key="4">
    <source>
        <dbReference type="EMBL" id="OSX72765.1"/>
    </source>
</evidence>
<dbReference type="Pfam" id="PF08766">
    <property type="entry name" value="DEK_C"/>
    <property type="match status" value="1"/>
</dbReference>
<accession>A0A1X6NW35</accession>
<dbReference type="EMBL" id="KV919039">
    <property type="protein sequence ID" value="OSX72765.1"/>
    <property type="molecule type" value="Genomic_DNA"/>
</dbReference>
<dbReference type="Gene3D" id="1.10.245.10">
    <property type="entry name" value="SWIB/MDM2 domain"/>
    <property type="match status" value="2"/>
</dbReference>
<name>A0A1X6NW35_PORUM</name>
<feature type="region of interest" description="Disordered" evidence="1">
    <location>
        <begin position="95"/>
        <end position="139"/>
    </location>
</feature>
<dbReference type="Gene3D" id="1.10.10.60">
    <property type="entry name" value="Homeodomain-like"/>
    <property type="match status" value="1"/>
</dbReference>
<dbReference type="Proteomes" id="UP000218209">
    <property type="component" value="Unassembled WGS sequence"/>
</dbReference>
<dbReference type="InterPro" id="IPR003121">
    <property type="entry name" value="SWIB_MDM2_domain"/>
</dbReference>
<dbReference type="PANTHER" id="PTHR13844">
    <property type="entry name" value="SWI/SNF-RELATED MATRIX-ASSOCIATED ACTIN-DEPENDENT REGULATOR OF CHROMATIN SUBFAMILY D"/>
    <property type="match status" value="1"/>
</dbReference>
<dbReference type="AlphaFoldDB" id="A0A1X6NW35"/>
<feature type="domain" description="DM2" evidence="2">
    <location>
        <begin position="290"/>
        <end position="369"/>
    </location>
</feature>
<feature type="compositionally biased region" description="Low complexity" evidence="1">
    <location>
        <begin position="276"/>
        <end position="288"/>
    </location>
</feature>
<feature type="domain" description="DM2" evidence="2">
    <location>
        <begin position="143"/>
        <end position="220"/>
    </location>
</feature>
<reference evidence="4 5" key="1">
    <citation type="submission" date="2017-03" db="EMBL/GenBank/DDBJ databases">
        <title>WGS assembly of Porphyra umbilicalis.</title>
        <authorList>
            <person name="Brawley S.H."/>
            <person name="Blouin N.A."/>
            <person name="Ficko-Blean E."/>
            <person name="Wheeler G.L."/>
            <person name="Lohr M."/>
            <person name="Goodson H.V."/>
            <person name="Jenkins J.W."/>
            <person name="Blaby-Haas C.E."/>
            <person name="Helliwell K.E."/>
            <person name="Chan C."/>
            <person name="Marriage T."/>
            <person name="Bhattacharya D."/>
            <person name="Klein A.S."/>
            <person name="Badis Y."/>
            <person name="Brodie J."/>
            <person name="Cao Y."/>
            <person name="Collen J."/>
            <person name="Dittami S.M."/>
            <person name="Gachon C.M."/>
            <person name="Green B.R."/>
            <person name="Karpowicz S."/>
            <person name="Kim J.W."/>
            <person name="Kudahl U."/>
            <person name="Lin S."/>
            <person name="Michel G."/>
            <person name="Mittag M."/>
            <person name="Olson B.J."/>
            <person name="Pangilinan J."/>
            <person name="Peng Y."/>
            <person name="Qiu H."/>
            <person name="Shu S."/>
            <person name="Singer J.T."/>
            <person name="Smith A.G."/>
            <person name="Sprecher B.N."/>
            <person name="Wagner V."/>
            <person name="Wang W."/>
            <person name="Wang Z.-Y."/>
            <person name="Yan J."/>
            <person name="Yarish C."/>
            <person name="Zoeuner-Riek S."/>
            <person name="Zhuang Y."/>
            <person name="Zou Y."/>
            <person name="Lindquist E.A."/>
            <person name="Grimwood J."/>
            <person name="Barry K."/>
            <person name="Rokhsar D.S."/>
            <person name="Schmutz J."/>
            <person name="Stiller J.W."/>
            <person name="Grossman A.R."/>
            <person name="Prochnik S.E."/>
        </authorList>
    </citation>
    <scope>NUCLEOTIDE SEQUENCE [LARGE SCALE GENOMIC DNA]</scope>
    <source>
        <strain evidence="4">4086291</strain>
    </source>
</reference>
<feature type="domain" description="DEK-C" evidence="3">
    <location>
        <begin position="4"/>
        <end position="60"/>
    </location>
</feature>
<dbReference type="PROSITE" id="PS51998">
    <property type="entry name" value="DEK_C"/>
    <property type="match status" value="1"/>
</dbReference>
<evidence type="ECO:0000259" key="3">
    <source>
        <dbReference type="PROSITE" id="PS51998"/>
    </source>
</evidence>
<feature type="region of interest" description="Disordered" evidence="1">
    <location>
        <begin position="246"/>
        <end position="288"/>
    </location>
</feature>
<gene>
    <name evidence="4" type="ORF">BU14_0406s0003</name>
</gene>
<dbReference type="InterPro" id="IPR036885">
    <property type="entry name" value="SWIB_MDM2_dom_sf"/>
</dbReference>
<organism evidence="4 5">
    <name type="scientific">Porphyra umbilicalis</name>
    <name type="common">Purple laver</name>
    <name type="synonym">Red alga</name>
    <dbReference type="NCBI Taxonomy" id="2786"/>
    <lineage>
        <taxon>Eukaryota</taxon>
        <taxon>Rhodophyta</taxon>
        <taxon>Bangiophyceae</taxon>
        <taxon>Bangiales</taxon>
        <taxon>Bangiaceae</taxon>
        <taxon>Porphyra</taxon>
    </lineage>
</organism>
<evidence type="ECO:0000313" key="5">
    <source>
        <dbReference type="Proteomes" id="UP000218209"/>
    </source>
</evidence>
<evidence type="ECO:0008006" key="6">
    <source>
        <dbReference type="Google" id="ProtNLM"/>
    </source>
</evidence>
<feature type="region of interest" description="Disordered" evidence="1">
    <location>
        <begin position="416"/>
        <end position="444"/>
    </location>
</feature>
<dbReference type="SUPFAM" id="SSF109715">
    <property type="entry name" value="DEK C-terminal domain"/>
    <property type="match status" value="1"/>
</dbReference>
<dbReference type="SMART" id="SM00151">
    <property type="entry name" value="SWIB"/>
    <property type="match status" value="2"/>
</dbReference>
<feature type="compositionally biased region" description="Acidic residues" evidence="1">
    <location>
        <begin position="423"/>
        <end position="444"/>
    </location>
</feature>
<dbReference type="PROSITE" id="PS51925">
    <property type="entry name" value="SWIB_MDM2"/>
    <property type="match status" value="2"/>
</dbReference>
<dbReference type="InterPro" id="IPR014876">
    <property type="entry name" value="DEK_C"/>
</dbReference>
<evidence type="ECO:0000256" key="1">
    <source>
        <dbReference type="SAM" id="MobiDB-lite"/>
    </source>
</evidence>
<sequence>MEAVPSDAELTAAVADILGSENLESLTVRTMMGILGRRFEGVDLTQRKKFIKHEVDRLMHLRVPAPADEGELGGEGGGYEQQQQHLQAAYPPAGVPATYETSGAPAIEEKKRAKRARPSGKANGSASGGRAAGTPAKPRKLSGLKKAVVLAEPLAHFLGEVVLPRSQIAKRVTTYVKLHNLQDEADKRHILADEALRAVFEVDRFSFFSVNKLISNLVYRPDECSAELQALAEQCDVATLAEEEREAATAAAGTNSDSEAEPAPVEKKAKRKRKAAAPMAAAGGPKPATGLAAPKRLDEHLSAVCGGKTVLSRAQVVRALWVYIHAKELQDPQDGRRIICDDALKRVFANEEVVTISSLNKYLSAHLSVPTPEEVAESEQQQAVEAAAANPGAYGGGGAAVPVAVGAGGYAHAEQHTTAGADGYDEEGYEGEGGVEDGEYEDEG</sequence>
<dbReference type="Pfam" id="PF02201">
    <property type="entry name" value="SWIB"/>
    <property type="match status" value="2"/>
</dbReference>
<keyword evidence="5" id="KW-1185">Reference proteome</keyword>
<dbReference type="InterPro" id="IPR019835">
    <property type="entry name" value="SWIB_domain"/>
</dbReference>
<dbReference type="OrthoDB" id="10251073at2759"/>
<proteinExistence type="predicted"/>
<dbReference type="CDD" id="cd10567">
    <property type="entry name" value="SWIB-MDM2_like"/>
    <property type="match status" value="2"/>
</dbReference>
<protein>
    <recommendedName>
        <fullName evidence="6">DM2 domain-containing protein</fullName>
    </recommendedName>
</protein>
<evidence type="ECO:0000259" key="2">
    <source>
        <dbReference type="PROSITE" id="PS51925"/>
    </source>
</evidence>